<dbReference type="InterPro" id="IPR002397">
    <property type="entry name" value="Cyt_P450_B"/>
</dbReference>
<dbReference type="InterPro" id="IPR017972">
    <property type="entry name" value="Cyt_P450_CS"/>
</dbReference>
<proteinExistence type="inferred from homology"/>
<keyword evidence="2 7" id="KW-0349">Heme</keyword>
<evidence type="ECO:0000256" key="3">
    <source>
        <dbReference type="ARBA" id="ARBA00022723"/>
    </source>
</evidence>
<keyword evidence="5 7" id="KW-0408">Iron</keyword>
<evidence type="ECO:0000313" key="9">
    <source>
        <dbReference type="Proteomes" id="UP000604475"/>
    </source>
</evidence>
<dbReference type="PRINTS" id="PR00359">
    <property type="entry name" value="BP450"/>
</dbReference>
<dbReference type="FunFam" id="1.10.630.10:FF:000018">
    <property type="entry name" value="Cytochrome P450 monooxygenase"/>
    <property type="match status" value="1"/>
</dbReference>
<gene>
    <name evidence="8" type="ORF">I7412_12460</name>
</gene>
<organism evidence="8 9">
    <name type="scientific">Frankia nepalensis</name>
    <dbReference type="NCBI Taxonomy" id="1836974"/>
    <lineage>
        <taxon>Bacteria</taxon>
        <taxon>Bacillati</taxon>
        <taxon>Actinomycetota</taxon>
        <taxon>Actinomycetes</taxon>
        <taxon>Frankiales</taxon>
        <taxon>Frankiaceae</taxon>
        <taxon>Frankia</taxon>
    </lineage>
</organism>
<evidence type="ECO:0000256" key="5">
    <source>
        <dbReference type="ARBA" id="ARBA00023004"/>
    </source>
</evidence>
<dbReference type="GO" id="GO:0036199">
    <property type="term" value="F:cholest-4-en-3-one 26-monooxygenase activity"/>
    <property type="evidence" value="ECO:0007669"/>
    <property type="project" value="TreeGrafter"/>
</dbReference>
<dbReference type="GO" id="GO:0020037">
    <property type="term" value="F:heme binding"/>
    <property type="evidence" value="ECO:0007669"/>
    <property type="project" value="InterPro"/>
</dbReference>
<evidence type="ECO:0000256" key="7">
    <source>
        <dbReference type="RuleBase" id="RU000461"/>
    </source>
</evidence>
<keyword evidence="9" id="KW-1185">Reference proteome</keyword>
<dbReference type="PROSITE" id="PS00086">
    <property type="entry name" value="CYTOCHROME_P450"/>
    <property type="match status" value="1"/>
</dbReference>
<protein>
    <submittedName>
        <fullName evidence="8">Cytochrome P450</fullName>
    </submittedName>
</protein>
<name>A0A937RFD2_9ACTN</name>
<dbReference type="Pfam" id="PF00067">
    <property type="entry name" value="p450"/>
    <property type="match status" value="1"/>
</dbReference>
<keyword evidence="6 7" id="KW-0503">Monooxygenase</keyword>
<evidence type="ECO:0000256" key="6">
    <source>
        <dbReference type="ARBA" id="ARBA00023033"/>
    </source>
</evidence>
<dbReference type="PRINTS" id="PR00385">
    <property type="entry name" value="P450"/>
</dbReference>
<dbReference type="InterPro" id="IPR001128">
    <property type="entry name" value="Cyt_P450"/>
</dbReference>
<comment type="similarity">
    <text evidence="1 7">Belongs to the cytochrome P450 family.</text>
</comment>
<evidence type="ECO:0000256" key="4">
    <source>
        <dbReference type="ARBA" id="ARBA00023002"/>
    </source>
</evidence>
<sequence length="408" mass="46518">MDDVVEQVLGEKPDTRIVSGDFWGDDPHRGLTWLREHDPVHWDPVGEIWGVSKYSDVREVSRHPEIYSSAGGFRPDVSGFPMMIEMDDPAHWRRRKLLNKGFTPRRVQDQRARIEQISQALVDRVCERGECDFVWDVAAWLPLIVIGDMIGARPENHRDLLRWSDDMMRGQGQPDNAEAIEKMTTAALEYNEYFTGVLADRRACPRDDLLSILAHAEVDGDRLDDESMLYESLLLLIGGDETTRHVITGGLYQLLADRDNWERLRADRGLLPTAVEEMLRWVSPIRNMSRTVTQDTTLRGKELRAGEKVLMLYPSANRDEEVFADPFRFDITRSPNDHLAFGLGTHFCLGNSLARLELNVIFETLLDRLPDLDLVVPEEPALRPANFVSGYESLKITFTPVKPVGVNL</sequence>
<keyword evidence="4 7" id="KW-0560">Oxidoreductase</keyword>
<evidence type="ECO:0000256" key="2">
    <source>
        <dbReference type="ARBA" id="ARBA00022617"/>
    </source>
</evidence>
<dbReference type="PANTHER" id="PTHR46696:SF4">
    <property type="entry name" value="BIOTIN BIOSYNTHESIS CYTOCHROME P450"/>
    <property type="match status" value="1"/>
</dbReference>
<dbReference type="SUPFAM" id="SSF48264">
    <property type="entry name" value="Cytochrome P450"/>
    <property type="match status" value="1"/>
</dbReference>
<dbReference type="GO" id="GO:0005506">
    <property type="term" value="F:iron ion binding"/>
    <property type="evidence" value="ECO:0007669"/>
    <property type="project" value="InterPro"/>
</dbReference>
<dbReference type="PANTHER" id="PTHR46696">
    <property type="entry name" value="P450, PUTATIVE (EUROFUNG)-RELATED"/>
    <property type="match status" value="1"/>
</dbReference>
<dbReference type="GO" id="GO:0006707">
    <property type="term" value="P:cholesterol catabolic process"/>
    <property type="evidence" value="ECO:0007669"/>
    <property type="project" value="TreeGrafter"/>
</dbReference>
<dbReference type="Gene3D" id="1.10.630.10">
    <property type="entry name" value="Cytochrome P450"/>
    <property type="match status" value="1"/>
</dbReference>
<dbReference type="Proteomes" id="UP000604475">
    <property type="component" value="Unassembled WGS sequence"/>
</dbReference>
<dbReference type="CDD" id="cd11033">
    <property type="entry name" value="CYP142-like"/>
    <property type="match status" value="1"/>
</dbReference>
<dbReference type="AlphaFoldDB" id="A0A937RFD2"/>
<dbReference type="InterPro" id="IPR036396">
    <property type="entry name" value="Cyt_P450_sf"/>
</dbReference>
<reference evidence="8" key="1">
    <citation type="submission" date="2020-12" db="EMBL/GenBank/DDBJ databases">
        <title>Genomic characterization of non-nitrogen-fixing Frankia strains.</title>
        <authorList>
            <person name="Carlos-Shanley C."/>
            <person name="Guerra T."/>
            <person name="Hahn D."/>
        </authorList>
    </citation>
    <scope>NUCLEOTIDE SEQUENCE</scope>
    <source>
        <strain evidence="8">CN6</strain>
    </source>
</reference>
<comment type="caution">
    <text evidence="8">The sequence shown here is derived from an EMBL/GenBank/DDBJ whole genome shotgun (WGS) entry which is preliminary data.</text>
</comment>
<dbReference type="EMBL" id="JAEACQ010000165">
    <property type="protein sequence ID" value="MBL7627970.1"/>
    <property type="molecule type" value="Genomic_DNA"/>
</dbReference>
<dbReference type="GO" id="GO:0008395">
    <property type="term" value="F:steroid hydroxylase activity"/>
    <property type="evidence" value="ECO:0007669"/>
    <property type="project" value="TreeGrafter"/>
</dbReference>
<accession>A0A937RFD2</accession>
<evidence type="ECO:0000313" key="8">
    <source>
        <dbReference type="EMBL" id="MBL7627970.1"/>
    </source>
</evidence>
<keyword evidence="3 7" id="KW-0479">Metal-binding</keyword>
<evidence type="ECO:0000256" key="1">
    <source>
        <dbReference type="ARBA" id="ARBA00010617"/>
    </source>
</evidence>